<reference evidence="4" key="1">
    <citation type="journal article" date="2010" name="ISME J.">
        <title>The complete genome sequence of the algal symbiont Dinoroseobacter shibae: a hitchhiker's guide to life in the sea.</title>
        <authorList>
            <person name="Wagner-Dobler I."/>
            <person name="Ballhausen B."/>
            <person name="Berger M."/>
            <person name="Brinkhoff T."/>
            <person name="Buchholz I."/>
            <person name="Bunk B."/>
            <person name="Cypionka H."/>
            <person name="Daniel R."/>
            <person name="Drepper T."/>
            <person name="Gerdts G."/>
            <person name="Hahnke S."/>
            <person name="Han C."/>
            <person name="Jahn D."/>
            <person name="Kalhoefer D."/>
            <person name="Kiss H."/>
            <person name="Klenk H.P."/>
            <person name="Kyrpides N."/>
            <person name="Liebl W."/>
            <person name="Liesegang H."/>
            <person name="Meincke L."/>
            <person name="Pati A."/>
            <person name="Petersen J."/>
            <person name="Piekarski T."/>
            <person name="Pommerenke C."/>
            <person name="Pradella S."/>
            <person name="Pukall R."/>
            <person name="Rabus R."/>
            <person name="Stackebrandt E."/>
            <person name="Thole S."/>
            <person name="Thompson L."/>
            <person name="Tielen P."/>
            <person name="Tomasch J."/>
            <person name="von Jan M."/>
            <person name="Wanphrut N."/>
            <person name="Wichels A."/>
            <person name="Zech H."/>
            <person name="Simon M."/>
        </authorList>
    </citation>
    <scope>NUCLEOTIDE SEQUENCE [LARGE SCALE GENOMIC DNA]</scope>
    <source>
        <strain evidence="4">DSM 16493 / NCIMB 14021 / DFL 12</strain>
        <plasmid evidence="4">Plasmid pDSHI02</plasmid>
    </source>
</reference>
<proteinExistence type="predicted"/>
<protein>
    <recommendedName>
        <fullName evidence="2">Polysaccharide pyruvyl transferase domain-containing protein</fullName>
    </recommendedName>
</protein>
<gene>
    <name evidence="3" type="ordered locus">Dshi_3869</name>
</gene>
<feature type="domain" description="Polysaccharide pyruvyl transferase" evidence="2">
    <location>
        <begin position="31"/>
        <end position="305"/>
    </location>
</feature>
<geneLocation type="plasmid" evidence="3 4">
    <name>pDSHI02</name>
</geneLocation>
<dbReference type="Proteomes" id="UP000006833">
    <property type="component" value="Plasmid pDSHI02"/>
</dbReference>
<organism evidence="3 4">
    <name type="scientific">Dinoroseobacter shibae (strain DSM 16493 / NCIMB 14021 / DFL 12)</name>
    <dbReference type="NCBI Taxonomy" id="398580"/>
    <lineage>
        <taxon>Bacteria</taxon>
        <taxon>Pseudomonadati</taxon>
        <taxon>Pseudomonadota</taxon>
        <taxon>Alphaproteobacteria</taxon>
        <taxon>Rhodobacterales</taxon>
        <taxon>Roseobacteraceae</taxon>
        <taxon>Dinoroseobacter</taxon>
    </lineage>
</organism>
<evidence type="ECO:0000256" key="1">
    <source>
        <dbReference type="SAM" id="MobiDB-lite"/>
    </source>
</evidence>
<dbReference type="HOGENOM" id="CLU_037729_2_0_5"/>
<evidence type="ECO:0000259" key="2">
    <source>
        <dbReference type="Pfam" id="PF04230"/>
    </source>
</evidence>
<dbReference type="OrthoDB" id="9767435at2"/>
<name>A8LTN0_DINSH</name>
<sequence>MKRPYISAISPLPGDDATRAPEAFLDATGQNTGNLIFSAALRRLVRGADFDITGPEAFARLRETCDGVVIAAANWLQPGRDLGEMAALIEQVDKPTVLVGLGAQAQDGRIPELPAGTRRLLAVVSERSGAISVRGDFSAEVLDHYGISNVTVTGCPSLLYHLDRPAAIARAPGDGPLRLGLNGLLPPQRDGPRMDLARFMLGETRRLGAAYVAQTELPLVRLARGTAQEADWPHLARALDVDLTLDGPNRAEAAAWAARRLRIFGNAPDWIDWARGRDLVIGTRLHGVIAPLLAGTPALLLTHDSRTQEMARQAGLPALPFAQVRQAGRIDPRALWARVDPDRFNTRQRAYFSAFCRFFDAVGIPHRLQPPQTTTPPTSSGTPPPRHGPAH</sequence>
<feature type="region of interest" description="Disordered" evidence="1">
    <location>
        <begin position="366"/>
        <end position="391"/>
    </location>
</feature>
<feature type="compositionally biased region" description="Low complexity" evidence="1">
    <location>
        <begin position="366"/>
        <end position="381"/>
    </location>
</feature>
<feature type="compositionally biased region" description="Pro residues" evidence="1">
    <location>
        <begin position="382"/>
        <end position="391"/>
    </location>
</feature>
<dbReference type="KEGG" id="dsh:Dshi_3869"/>
<accession>A8LTN0</accession>
<dbReference type="InterPro" id="IPR007345">
    <property type="entry name" value="Polysacch_pyruvyl_Trfase"/>
</dbReference>
<dbReference type="AlphaFoldDB" id="A8LTN0"/>
<dbReference type="Pfam" id="PF04230">
    <property type="entry name" value="PS_pyruv_trans"/>
    <property type="match status" value="1"/>
</dbReference>
<dbReference type="EMBL" id="CP000832">
    <property type="protein sequence ID" value="ABV95597.1"/>
    <property type="molecule type" value="Genomic_DNA"/>
</dbReference>
<evidence type="ECO:0000313" key="3">
    <source>
        <dbReference type="EMBL" id="ABV95597.1"/>
    </source>
</evidence>
<keyword evidence="3" id="KW-0614">Plasmid</keyword>
<evidence type="ECO:0000313" key="4">
    <source>
        <dbReference type="Proteomes" id="UP000006833"/>
    </source>
</evidence>
<keyword evidence="4" id="KW-1185">Reference proteome</keyword>
<dbReference type="RefSeq" id="WP_012187260.1">
    <property type="nucleotide sequence ID" value="NC_009956.1"/>
</dbReference>